<dbReference type="PROSITE" id="PS50011">
    <property type="entry name" value="PROTEIN_KINASE_DOM"/>
    <property type="match status" value="1"/>
</dbReference>
<dbReference type="Pfam" id="PF00069">
    <property type="entry name" value="Pkinase"/>
    <property type="match status" value="1"/>
</dbReference>
<feature type="compositionally biased region" description="Low complexity" evidence="10">
    <location>
        <begin position="484"/>
        <end position="505"/>
    </location>
</feature>
<dbReference type="InterPro" id="IPR000719">
    <property type="entry name" value="Prot_kinase_dom"/>
</dbReference>
<keyword evidence="2" id="KW-0723">Serine/threonine-protein kinase</keyword>
<dbReference type="EC" id="2.7.11.1" evidence="1"/>
<feature type="compositionally biased region" description="Polar residues" evidence="10">
    <location>
        <begin position="1"/>
        <end position="18"/>
    </location>
</feature>
<evidence type="ECO:0000256" key="10">
    <source>
        <dbReference type="SAM" id="MobiDB-lite"/>
    </source>
</evidence>
<feature type="region of interest" description="Disordered" evidence="10">
    <location>
        <begin position="1"/>
        <end position="24"/>
    </location>
</feature>
<dbReference type="SMART" id="SM00220">
    <property type="entry name" value="S_TKc"/>
    <property type="match status" value="1"/>
</dbReference>
<dbReference type="InterPro" id="IPR017441">
    <property type="entry name" value="Protein_kinase_ATP_BS"/>
</dbReference>
<gene>
    <name evidence="12" type="ORF">PLBR_LOCUS5691</name>
</gene>
<organism evidence="12 13">
    <name type="scientific">Plasmodiophora brassicae</name>
    <name type="common">Clubroot disease agent</name>
    <dbReference type="NCBI Taxonomy" id="37360"/>
    <lineage>
        <taxon>Eukaryota</taxon>
        <taxon>Sar</taxon>
        <taxon>Rhizaria</taxon>
        <taxon>Endomyxa</taxon>
        <taxon>Phytomyxea</taxon>
        <taxon>Plasmodiophorida</taxon>
        <taxon>Plasmodiophoridae</taxon>
        <taxon>Plasmodiophora</taxon>
    </lineage>
</organism>
<evidence type="ECO:0000256" key="9">
    <source>
        <dbReference type="PROSITE-ProRule" id="PRU10141"/>
    </source>
</evidence>
<protein>
    <recommendedName>
        <fullName evidence="1">non-specific serine/threonine protein kinase</fullName>
        <ecNumber evidence="1">2.7.11.1</ecNumber>
    </recommendedName>
</protein>
<evidence type="ECO:0000256" key="4">
    <source>
        <dbReference type="ARBA" id="ARBA00022741"/>
    </source>
</evidence>
<comment type="catalytic activity">
    <reaction evidence="8">
        <text>L-seryl-[protein] + ATP = O-phospho-L-seryl-[protein] + ADP + H(+)</text>
        <dbReference type="Rhea" id="RHEA:17989"/>
        <dbReference type="Rhea" id="RHEA-COMP:9863"/>
        <dbReference type="Rhea" id="RHEA-COMP:11604"/>
        <dbReference type="ChEBI" id="CHEBI:15378"/>
        <dbReference type="ChEBI" id="CHEBI:29999"/>
        <dbReference type="ChEBI" id="CHEBI:30616"/>
        <dbReference type="ChEBI" id="CHEBI:83421"/>
        <dbReference type="ChEBI" id="CHEBI:456216"/>
        <dbReference type="EC" id="2.7.11.1"/>
    </reaction>
</comment>
<keyword evidence="3" id="KW-0808">Transferase</keyword>
<dbReference type="SUPFAM" id="SSF56112">
    <property type="entry name" value="Protein kinase-like (PK-like)"/>
    <property type="match status" value="1"/>
</dbReference>
<feature type="region of interest" description="Disordered" evidence="10">
    <location>
        <begin position="450"/>
        <end position="518"/>
    </location>
</feature>
<dbReference type="GO" id="GO:0004674">
    <property type="term" value="F:protein serine/threonine kinase activity"/>
    <property type="evidence" value="ECO:0007669"/>
    <property type="project" value="UniProtKB-KW"/>
</dbReference>
<accession>A0A3P3YE69</accession>
<dbReference type="PROSITE" id="PS00107">
    <property type="entry name" value="PROTEIN_KINASE_ATP"/>
    <property type="match status" value="1"/>
</dbReference>
<dbReference type="GO" id="GO:0000245">
    <property type="term" value="P:spliceosomal complex assembly"/>
    <property type="evidence" value="ECO:0007669"/>
    <property type="project" value="TreeGrafter"/>
</dbReference>
<feature type="compositionally biased region" description="Basic and acidic residues" evidence="10">
    <location>
        <begin position="457"/>
        <end position="471"/>
    </location>
</feature>
<geneLocation type="mitochondrion" evidence="12"/>
<dbReference type="PANTHER" id="PTHR47634">
    <property type="entry name" value="PROTEIN KINASE DOMAIN-CONTAINING PROTEIN-RELATED"/>
    <property type="match status" value="1"/>
</dbReference>
<dbReference type="Gene3D" id="3.30.200.20">
    <property type="entry name" value="Phosphorylase Kinase, domain 1"/>
    <property type="match status" value="1"/>
</dbReference>
<dbReference type="InterPro" id="IPR008271">
    <property type="entry name" value="Ser/Thr_kinase_AS"/>
</dbReference>
<dbReference type="Proteomes" id="UP000290189">
    <property type="component" value="Unassembled WGS sequence"/>
</dbReference>
<evidence type="ECO:0000259" key="11">
    <source>
        <dbReference type="PROSITE" id="PS50011"/>
    </source>
</evidence>
<evidence type="ECO:0000256" key="1">
    <source>
        <dbReference type="ARBA" id="ARBA00012513"/>
    </source>
</evidence>
<comment type="catalytic activity">
    <reaction evidence="7">
        <text>L-threonyl-[protein] + ATP = O-phospho-L-threonyl-[protein] + ADP + H(+)</text>
        <dbReference type="Rhea" id="RHEA:46608"/>
        <dbReference type="Rhea" id="RHEA-COMP:11060"/>
        <dbReference type="Rhea" id="RHEA-COMP:11605"/>
        <dbReference type="ChEBI" id="CHEBI:15378"/>
        <dbReference type="ChEBI" id="CHEBI:30013"/>
        <dbReference type="ChEBI" id="CHEBI:30616"/>
        <dbReference type="ChEBI" id="CHEBI:61977"/>
        <dbReference type="ChEBI" id="CHEBI:456216"/>
        <dbReference type="EC" id="2.7.11.1"/>
    </reaction>
</comment>
<dbReference type="AlphaFoldDB" id="A0A3P3YE69"/>
<feature type="binding site" evidence="9">
    <location>
        <position position="123"/>
    </location>
    <ligand>
        <name>ATP</name>
        <dbReference type="ChEBI" id="CHEBI:30616"/>
    </ligand>
</feature>
<proteinExistence type="predicted"/>
<feature type="domain" description="Protein kinase" evidence="11">
    <location>
        <begin position="88"/>
        <end position="424"/>
    </location>
</feature>
<sequence length="518" mass="57464">MGQAASSTSVYQQQQQASGEPCTASRRMALPQEIDSVFSAAIRYYFRGESLHALRGDDRLQRSEEGADNYGVGGYHRVTRGQLYNQRYMIVSKLGWGHFSTVWLAADLHQFSSATGAAHVALKIQKGEASYMEAALDEVKLLKRVSEATAMLGAEVPVTQMRDSFMVVGDNGKHMCTVFEVLGDNLLELLKRCPGRRLPLASVKVIARDILKGLDFLHRRCRIIHTDLKPENVLVASSDPKMAQRLASGKVHDRKEGSTAPVVKIADLGNACWTDHHFTDYITTRQYRSPEIILKAQYDCSTDIWSLGCMCFELITGEYLFDPKADRSKGYTRNDDHLALMLELMGPAPPSLIRGAASDKYFDSSGRLCRVPALDYWPLHELLRKKYRFSQEASVEIAAFLRPMLHLDPARRVTAEAHLRHPWLRNDSVVLNMSRVASASSSSALKAAAAATMSPRSENRPNGKAVVDRVRRSQVPKLMDAVKSSTTTSAAAAASTRSSWRGSTTILSSSRRARQQEA</sequence>
<dbReference type="PANTHER" id="PTHR47634:SF9">
    <property type="entry name" value="PROTEIN KINASE DOMAIN-CONTAINING PROTEIN-RELATED"/>
    <property type="match status" value="1"/>
</dbReference>
<keyword evidence="6 9" id="KW-0067">ATP-binding</keyword>
<name>A0A3P3YE69_PLABS</name>
<keyword evidence="4 9" id="KW-0547">Nucleotide-binding</keyword>
<evidence type="ECO:0000256" key="7">
    <source>
        <dbReference type="ARBA" id="ARBA00047899"/>
    </source>
</evidence>
<dbReference type="FunFam" id="1.10.510.10:FF:000275">
    <property type="entry name" value="SRSF protein kinase 2 isoform X3"/>
    <property type="match status" value="1"/>
</dbReference>
<dbReference type="InterPro" id="IPR051334">
    <property type="entry name" value="SRPK"/>
</dbReference>
<dbReference type="Gene3D" id="1.10.510.10">
    <property type="entry name" value="Transferase(Phosphotransferase) domain 1"/>
    <property type="match status" value="1"/>
</dbReference>
<dbReference type="InterPro" id="IPR011009">
    <property type="entry name" value="Kinase-like_dom_sf"/>
</dbReference>
<dbReference type="GO" id="GO:0050684">
    <property type="term" value="P:regulation of mRNA processing"/>
    <property type="evidence" value="ECO:0007669"/>
    <property type="project" value="TreeGrafter"/>
</dbReference>
<dbReference type="EMBL" id="OVEO01000009">
    <property type="protein sequence ID" value="SPQ98476.1"/>
    <property type="molecule type" value="Genomic_DNA"/>
</dbReference>
<evidence type="ECO:0000256" key="8">
    <source>
        <dbReference type="ARBA" id="ARBA00048679"/>
    </source>
</evidence>
<reference evidence="12 13" key="1">
    <citation type="submission" date="2018-03" db="EMBL/GenBank/DDBJ databases">
        <authorList>
            <person name="Fogelqvist J."/>
        </authorList>
    </citation>
    <scope>NUCLEOTIDE SEQUENCE [LARGE SCALE GENOMIC DNA]</scope>
</reference>
<evidence type="ECO:0000256" key="6">
    <source>
        <dbReference type="ARBA" id="ARBA00022840"/>
    </source>
</evidence>
<evidence type="ECO:0000256" key="3">
    <source>
        <dbReference type="ARBA" id="ARBA00022679"/>
    </source>
</evidence>
<keyword evidence="12" id="KW-0496">Mitochondrion</keyword>
<evidence type="ECO:0000313" key="12">
    <source>
        <dbReference type="EMBL" id="SPQ98476.1"/>
    </source>
</evidence>
<dbReference type="GO" id="GO:0005524">
    <property type="term" value="F:ATP binding"/>
    <property type="evidence" value="ECO:0007669"/>
    <property type="project" value="UniProtKB-UniRule"/>
</dbReference>
<evidence type="ECO:0000313" key="13">
    <source>
        <dbReference type="Proteomes" id="UP000290189"/>
    </source>
</evidence>
<evidence type="ECO:0000256" key="5">
    <source>
        <dbReference type="ARBA" id="ARBA00022777"/>
    </source>
</evidence>
<dbReference type="PROSITE" id="PS00108">
    <property type="entry name" value="PROTEIN_KINASE_ST"/>
    <property type="match status" value="1"/>
</dbReference>
<keyword evidence="5" id="KW-0418">Kinase</keyword>
<evidence type="ECO:0000256" key="2">
    <source>
        <dbReference type="ARBA" id="ARBA00022527"/>
    </source>
</evidence>